<sequence length="88" mass="10257">MESFRCSFRCCFHGQPINPIQRLIFRLDKIPAITHVFNTGIRSNTCFFLFKGQPKEPFHYILNTMQNIRGFLSLVDFDSGTTSFKGYL</sequence>
<dbReference type="Proteomes" id="UP000237347">
    <property type="component" value="Unassembled WGS sequence"/>
</dbReference>
<dbReference type="EMBL" id="PKMF04000055">
    <property type="protein sequence ID" value="KAK7854404.1"/>
    <property type="molecule type" value="Genomic_DNA"/>
</dbReference>
<keyword evidence="2" id="KW-1185">Reference proteome</keyword>
<organism evidence="1 2">
    <name type="scientific">Quercus suber</name>
    <name type="common">Cork oak</name>
    <dbReference type="NCBI Taxonomy" id="58331"/>
    <lineage>
        <taxon>Eukaryota</taxon>
        <taxon>Viridiplantae</taxon>
        <taxon>Streptophyta</taxon>
        <taxon>Embryophyta</taxon>
        <taxon>Tracheophyta</taxon>
        <taxon>Spermatophyta</taxon>
        <taxon>Magnoliopsida</taxon>
        <taxon>eudicotyledons</taxon>
        <taxon>Gunneridae</taxon>
        <taxon>Pentapetalae</taxon>
        <taxon>rosids</taxon>
        <taxon>fabids</taxon>
        <taxon>Fagales</taxon>
        <taxon>Fagaceae</taxon>
        <taxon>Quercus</taxon>
    </lineage>
</organism>
<protein>
    <submittedName>
        <fullName evidence="1">Uncharacterized protein</fullName>
    </submittedName>
</protein>
<proteinExistence type="predicted"/>
<gene>
    <name evidence="1" type="ORF">CFP56_032242</name>
</gene>
<dbReference type="AlphaFoldDB" id="A0AAW0LV13"/>
<accession>A0AAW0LV13</accession>
<evidence type="ECO:0000313" key="2">
    <source>
        <dbReference type="Proteomes" id="UP000237347"/>
    </source>
</evidence>
<name>A0AAW0LV13_QUESU</name>
<evidence type="ECO:0000313" key="1">
    <source>
        <dbReference type="EMBL" id="KAK7854404.1"/>
    </source>
</evidence>
<comment type="caution">
    <text evidence="1">The sequence shown here is derived from an EMBL/GenBank/DDBJ whole genome shotgun (WGS) entry which is preliminary data.</text>
</comment>
<reference evidence="1 2" key="1">
    <citation type="journal article" date="2018" name="Sci. Data">
        <title>The draft genome sequence of cork oak.</title>
        <authorList>
            <person name="Ramos A.M."/>
            <person name="Usie A."/>
            <person name="Barbosa P."/>
            <person name="Barros P.M."/>
            <person name="Capote T."/>
            <person name="Chaves I."/>
            <person name="Simoes F."/>
            <person name="Abreu I."/>
            <person name="Carrasquinho I."/>
            <person name="Faro C."/>
            <person name="Guimaraes J.B."/>
            <person name="Mendonca D."/>
            <person name="Nobrega F."/>
            <person name="Rodrigues L."/>
            <person name="Saibo N.J.M."/>
            <person name="Varela M.C."/>
            <person name="Egas C."/>
            <person name="Matos J."/>
            <person name="Miguel C.M."/>
            <person name="Oliveira M.M."/>
            <person name="Ricardo C.P."/>
            <person name="Goncalves S."/>
        </authorList>
    </citation>
    <scope>NUCLEOTIDE SEQUENCE [LARGE SCALE GENOMIC DNA]</scope>
    <source>
        <strain evidence="2">cv. HL8</strain>
    </source>
</reference>